<evidence type="ECO:0000259" key="3">
    <source>
        <dbReference type="Pfam" id="PF00881"/>
    </source>
</evidence>
<reference evidence="4" key="1">
    <citation type="submission" date="2021-10" db="EMBL/GenBank/DDBJ databases">
        <title>Anaerobic single-cell dispensing facilitates the cultivation of human gut bacteria.</title>
        <authorList>
            <person name="Afrizal A."/>
        </authorList>
    </citation>
    <scope>NUCLEOTIDE SEQUENCE</scope>
    <source>
        <strain evidence="4">CLA-AA-H215</strain>
    </source>
</reference>
<dbReference type="Pfam" id="PF00881">
    <property type="entry name" value="Nitroreductase"/>
    <property type="match status" value="1"/>
</dbReference>
<gene>
    <name evidence="4" type="ORF">LKD81_13625</name>
</gene>
<evidence type="ECO:0000256" key="2">
    <source>
        <dbReference type="ARBA" id="ARBA00023002"/>
    </source>
</evidence>
<dbReference type="PANTHER" id="PTHR43673:SF10">
    <property type="entry name" value="NADH DEHYDROGENASE_NAD(P)H NITROREDUCTASE XCC3605-RELATED"/>
    <property type="match status" value="1"/>
</dbReference>
<accession>A0AAE3EBL7</accession>
<evidence type="ECO:0000313" key="4">
    <source>
        <dbReference type="EMBL" id="MCC2232022.1"/>
    </source>
</evidence>
<dbReference type="InterPro" id="IPR000415">
    <property type="entry name" value="Nitroreductase-like"/>
</dbReference>
<dbReference type="RefSeq" id="WP_308454508.1">
    <property type="nucleotide sequence ID" value="NZ_JAJEQR010000047.1"/>
</dbReference>
<name>A0AAE3EBL7_9FIRM</name>
<keyword evidence="5" id="KW-1185">Reference proteome</keyword>
<dbReference type="Gene3D" id="3.40.109.10">
    <property type="entry name" value="NADH Oxidase"/>
    <property type="match status" value="1"/>
</dbReference>
<keyword evidence="2" id="KW-0560">Oxidoreductase</keyword>
<evidence type="ECO:0000313" key="5">
    <source>
        <dbReference type="Proteomes" id="UP001198182"/>
    </source>
</evidence>
<feature type="domain" description="Nitroreductase" evidence="3">
    <location>
        <begin position="9"/>
        <end position="74"/>
    </location>
</feature>
<dbReference type="GO" id="GO:0016491">
    <property type="term" value="F:oxidoreductase activity"/>
    <property type="evidence" value="ECO:0007669"/>
    <property type="project" value="UniProtKB-KW"/>
</dbReference>
<dbReference type="InterPro" id="IPR029479">
    <property type="entry name" value="Nitroreductase"/>
</dbReference>
<proteinExistence type="inferred from homology"/>
<organism evidence="4 5">
    <name type="scientific">Hominifimenecus microfluidus</name>
    <dbReference type="NCBI Taxonomy" id="2885348"/>
    <lineage>
        <taxon>Bacteria</taxon>
        <taxon>Bacillati</taxon>
        <taxon>Bacillota</taxon>
        <taxon>Clostridia</taxon>
        <taxon>Lachnospirales</taxon>
        <taxon>Lachnospiraceae</taxon>
        <taxon>Hominifimenecus</taxon>
    </lineage>
</organism>
<dbReference type="Proteomes" id="UP001198182">
    <property type="component" value="Unassembled WGS sequence"/>
</dbReference>
<dbReference type="PANTHER" id="PTHR43673">
    <property type="entry name" value="NAD(P)H NITROREDUCTASE YDGI-RELATED"/>
    <property type="match status" value="1"/>
</dbReference>
<dbReference type="SUPFAM" id="SSF55469">
    <property type="entry name" value="FMN-dependent nitroreductase-like"/>
    <property type="match status" value="1"/>
</dbReference>
<comment type="similarity">
    <text evidence="1">Belongs to the nitroreductase family.</text>
</comment>
<dbReference type="EMBL" id="JAJEQR010000047">
    <property type="protein sequence ID" value="MCC2232022.1"/>
    <property type="molecule type" value="Genomic_DNA"/>
</dbReference>
<protein>
    <submittedName>
        <fullName evidence="4">Nitroreductase family protein</fullName>
    </submittedName>
</protein>
<sequence length="93" mass="10250">MDAINALFTRRSTREFTEQPIESEKLHQILDAAMSGPCCVNARDWSFVVVTEKAKLQKMAEANGEPARPLKNAAAGILVCGDLERAFPPAKNY</sequence>
<evidence type="ECO:0000256" key="1">
    <source>
        <dbReference type="ARBA" id="ARBA00007118"/>
    </source>
</evidence>
<comment type="caution">
    <text evidence="4">The sequence shown here is derived from an EMBL/GenBank/DDBJ whole genome shotgun (WGS) entry which is preliminary data.</text>
</comment>
<dbReference type="AlphaFoldDB" id="A0AAE3EBL7"/>